<keyword evidence="4" id="KW-1185">Reference proteome</keyword>
<feature type="compositionally biased region" description="Basic and acidic residues" evidence="1">
    <location>
        <begin position="211"/>
        <end position="225"/>
    </location>
</feature>
<organism evidence="3 4">
    <name type="scientific">Amanita muscaria (strain Koide BX008)</name>
    <dbReference type="NCBI Taxonomy" id="946122"/>
    <lineage>
        <taxon>Eukaryota</taxon>
        <taxon>Fungi</taxon>
        <taxon>Dikarya</taxon>
        <taxon>Basidiomycota</taxon>
        <taxon>Agaricomycotina</taxon>
        <taxon>Agaricomycetes</taxon>
        <taxon>Agaricomycetidae</taxon>
        <taxon>Agaricales</taxon>
        <taxon>Pluteineae</taxon>
        <taxon>Amanitaceae</taxon>
        <taxon>Amanita</taxon>
    </lineage>
</organism>
<dbReference type="AlphaFoldDB" id="A0A0C2SB37"/>
<dbReference type="EMBL" id="KN818306">
    <property type="protein sequence ID" value="KIL60010.1"/>
    <property type="molecule type" value="Genomic_DNA"/>
</dbReference>
<evidence type="ECO:0000313" key="4">
    <source>
        <dbReference type="Proteomes" id="UP000054549"/>
    </source>
</evidence>
<dbReference type="OrthoDB" id="3063300at2759"/>
<protein>
    <recommendedName>
        <fullName evidence="2">DUF6532 domain-containing protein</fullName>
    </recommendedName>
</protein>
<sequence>MVKAKKPRSDQQLTGVDVSVQDSAASHGAQPEVTNSSRTQRAKTEALNNAVWKQLAPGAGKKRAATSQTLNKAVRKKARKNNNKDAPDATTKHVEHGLSSHSHTTSVDTNYRSLSTETPNGTVSINLPGAPKKKPTVKKSGTAKAQNVTKTNRKGKKGVQDPFVDGPVVAAETDSDNDDASNSTESIFSTDSEDDGEDDDGDTVSVNNDTENGRQIRTAADKRFATEQPVWSDQTLGNSMKGSGRDSPLGDSDKEFKNTPQALGRKNLLIRGQVIEVTDDEDESDQDELPSARLAPPSSRPASGELQNDAGGSIWPVYTHLVKGNRDLVLSVQSFELRLVVRKAMELVEERVRFQHAFPDFVLRSVWNQKALIKACTLIRDMSPMVQAKDRYEILKERMRADLEYVAEISKSLLDPRISLLRGNTKILAVNNTCVSYGLKEGCSEQLNRLFNHSRYIYPPGVNGVGFQLNKPFENKAIIGTLHDDLFSGNNPITSKYPQQFRPTDAEPDPNHLAPSMIALAATCVYASLREWENGHRVQTHFTANLFEMIYLGHVKQLTKIQEMNVNAYNALVRRLFKLASFVLLTPSHFLLLLFANDFAVNLAGATTQNDRKVICKQQ</sequence>
<evidence type="ECO:0000256" key="1">
    <source>
        <dbReference type="SAM" id="MobiDB-lite"/>
    </source>
</evidence>
<reference evidence="3 4" key="1">
    <citation type="submission" date="2014-04" db="EMBL/GenBank/DDBJ databases">
        <title>Evolutionary Origins and Diversification of the Mycorrhizal Mutualists.</title>
        <authorList>
            <consortium name="DOE Joint Genome Institute"/>
            <consortium name="Mycorrhizal Genomics Consortium"/>
            <person name="Kohler A."/>
            <person name="Kuo A."/>
            <person name="Nagy L.G."/>
            <person name="Floudas D."/>
            <person name="Copeland A."/>
            <person name="Barry K.W."/>
            <person name="Cichocki N."/>
            <person name="Veneault-Fourrey C."/>
            <person name="LaButti K."/>
            <person name="Lindquist E.A."/>
            <person name="Lipzen A."/>
            <person name="Lundell T."/>
            <person name="Morin E."/>
            <person name="Murat C."/>
            <person name="Riley R."/>
            <person name="Ohm R."/>
            <person name="Sun H."/>
            <person name="Tunlid A."/>
            <person name="Henrissat B."/>
            <person name="Grigoriev I.V."/>
            <person name="Hibbett D.S."/>
            <person name="Martin F."/>
        </authorList>
    </citation>
    <scope>NUCLEOTIDE SEQUENCE [LARGE SCALE GENOMIC DNA]</scope>
    <source>
        <strain evidence="3 4">Koide BX008</strain>
    </source>
</reference>
<feature type="compositionally biased region" description="Low complexity" evidence="1">
    <location>
        <begin position="180"/>
        <end position="190"/>
    </location>
</feature>
<proteinExistence type="predicted"/>
<feature type="compositionally biased region" description="Low complexity" evidence="1">
    <location>
        <begin position="289"/>
        <end position="303"/>
    </location>
</feature>
<name>A0A0C2SB37_AMAMK</name>
<feature type="region of interest" description="Disordered" evidence="1">
    <location>
        <begin position="1"/>
        <end position="263"/>
    </location>
</feature>
<feature type="domain" description="DUF6532" evidence="2">
    <location>
        <begin position="344"/>
        <end position="561"/>
    </location>
</feature>
<feature type="compositionally biased region" description="Polar residues" evidence="1">
    <location>
        <begin position="10"/>
        <end position="24"/>
    </location>
</feature>
<feature type="region of interest" description="Disordered" evidence="1">
    <location>
        <begin position="278"/>
        <end position="309"/>
    </location>
</feature>
<dbReference type="STRING" id="946122.A0A0C2SB37"/>
<feature type="compositionally biased region" description="Polar residues" evidence="1">
    <location>
        <begin position="229"/>
        <end position="241"/>
    </location>
</feature>
<feature type="compositionally biased region" description="Acidic residues" evidence="1">
    <location>
        <begin position="191"/>
        <end position="202"/>
    </location>
</feature>
<dbReference type="InterPro" id="IPR045341">
    <property type="entry name" value="DUF6532"/>
</dbReference>
<feature type="compositionally biased region" description="Basic and acidic residues" evidence="1">
    <location>
        <begin position="82"/>
        <end position="98"/>
    </location>
</feature>
<feature type="compositionally biased region" description="Polar residues" evidence="1">
    <location>
        <begin position="99"/>
        <end position="125"/>
    </location>
</feature>
<accession>A0A0C2SB37</accession>
<dbReference type="InParanoid" id="A0A0C2SB37"/>
<dbReference type="HOGENOM" id="CLU_030424_0_0_1"/>
<dbReference type="Proteomes" id="UP000054549">
    <property type="component" value="Unassembled WGS sequence"/>
</dbReference>
<feature type="compositionally biased region" description="Acidic residues" evidence="1">
    <location>
        <begin position="278"/>
        <end position="288"/>
    </location>
</feature>
<gene>
    <name evidence="3" type="ORF">M378DRAFT_14461</name>
</gene>
<evidence type="ECO:0000259" key="2">
    <source>
        <dbReference type="Pfam" id="PF20149"/>
    </source>
</evidence>
<evidence type="ECO:0000313" key="3">
    <source>
        <dbReference type="EMBL" id="KIL60010.1"/>
    </source>
</evidence>
<dbReference type="Pfam" id="PF20149">
    <property type="entry name" value="DUF6532"/>
    <property type="match status" value="1"/>
</dbReference>